<keyword evidence="2" id="KW-1185">Reference proteome</keyword>
<gene>
    <name evidence="1" type="ORF">ACFS7Z_18690</name>
</gene>
<dbReference type="RefSeq" id="WP_377487813.1">
    <property type="nucleotide sequence ID" value="NZ_JBHUOX010000016.1"/>
</dbReference>
<accession>A0ABW6BYY8</accession>
<reference evidence="2" key="1">
    <citation type="journal article" date="2019" name="Int. J. Syst. Evol. Microbiol.">
        <title>The Global Catalogue of Microorganisms (GCM) 10K type strain sequencing project: providing services to taxonomists for standard genome sequencing and annotation.</title>
        <authorList>
            <consortium name="The Broad Institute Genomics Platform"/>
            <consortium name="The Broad Institute Genome Sequencing Center for Infectious Disease"/>
            <person name="Wu L."/>
            <person name="Ma J."/>
        </authorList>
    </citation>
    <scope>NUCLEOTIDE SEQUENCE [LARGE SCALE GENOMIC DNA]</scope>
    <source>
        <strain evidence="2">KCTC 23984</strain>
    </source>
</reference>
<comment type="caution">
    <text evidence="1">The sequence shown here is derived from an EMBL/GenBank/DDBJ whole genome shotgun (WGS) entry which is preliminary data.</text>
</comment>
<dbReference type="EMBL" id="JBHUOX010000016">
    <property type="protein sequence ID" value="MFD3002406.1"/>
    <property type="molecule type" value="Genomic_DNA"/>
</dbReference>
<evidence type="ECO:0000313" key="1">
    <source>
        <dbReference type="EMBL" id="MFD3002406.1"/>
    </source>
</evidence>
<name>A0ABW6BYY8_9BACT</name>
<protein>
    <submittedName>
        <fullName evidence="1">Uncharacterized protein</fullName>
    </submittedName>
</protein>
<proteinExistence type="predicted"/>
<sequence length="225" mass="25711">MKFKIKITDATTVEEIASYWSTEDYIQLLEKFNYPDAANAAKDTLNELLLMAITDYEPNEAAAIFLEYKLSDHLNDGQIQQISNDMLLDKVVEEYPEISLHATLFHINQLLYKAFNGKFPNTKATVIDCSFTASEETSEAAYPKEMVLKLLGAGLSDRNLVNRLFSEQMAGNKPFPEADDILWELKQTDGNHYKILTSENWISKDDLTTNEFEAEYEKAEVLEQE</sequence>
<dbReference type="Proteomes" id="UP001597641">
    <property type="component" value="Unassembled WGS sequence"/>
</dbReference>
<organism evidence="1 2">
    <name type="scientific">Pontibacter toksunensis</name>
    <dbReference type="NCBI Taxonomy" id="1332631"/>
    <lineage>
        <taxon>Bacteria</taxon>
        <taxon>Pseudomonadati</taxon>
        <taxon>Bacteroidota</taxon>
        <taxon>Cytophagia</taxon>
        <taxon>Cytophagales</taxon>
        <taxon>Hymenobacteraceae</taxon>
        <taxon>Pontibacter</taxon>
    </lineage>
</organism>
<evidence type="ECO:0000313" key="2">
    <source>
        <dbReference type="Proteomes" id="UP001597641"/>
    </source>
</evidence>